<comment type="caution">
    <text evidence="3">The sequence shown here is derived from an EMBL/GenBank/DDBJ whole genome shotgun (WGS) entry which is preliminary data.</text>
</comment>
<gene>
    <name evidence="3" type="ORF">ENO59_07000</name>
</gene>
<accession>A0A7V2F681</accession>
<dbReference type="Pfam" id="PF14559">
    <property type="entry name" value="TPR_19"/>
    <property type="match status" value="1"/>
</dbReference>
<dbReference type="SUPFAM" id="SSF48452">
    <property type="entry name" value="TPR-like"/>
    <property type="match status" value="1"/>
</dbReference>
<feature type="chain" id="PRO_5030975103" evidence="2">
    <location>
        <begin position="25"/>
        <end position="287"/>
    </location>
</feature>
<name>A0A7V2F681_RHOMR</name>
<feature type="signal peptide" evidence="2">
    <location>
        <begin position="1"/>
        <end position="24"/>
    </location>
</feature>
<feature type="repeat" description="TPR" evidence="1">
    <location>
        <begin position="79"/>
        <end position="112"/>
    </location>
</feature>
<dbReference type="PROSITE" id="PS51257">
    <property type="entry name" value="PROKAR_LIPOPROTEIN"/>
    <property type="match status" value="1"/>
</dbReference>
<keyword evidence="2" id="KW-0732">Signal</keyword>
<dbReference type="Gene3D" id="1.25.40.10">
    <property type="entry name" value="Tetratricopeptide repeat domain"/>
    <property type="match status" value="2"/>
</dbReference>
<evidence type="ECO:0000256" key="1">
    <source>
        <dbReference type="PROSITE-ProRule" id="PRU00339"/>
    </source>
</evidence>
<sequence>MKACFPIGWSLGVVVWLLSSACSSQVDSTASADTTAAERARIVRFWTLYREATQRRLQGELEAALALYQQALALDSLHENTLYHLGNTYLELGRLEDAYQVWQRMTKAHPQSERAYMQIGRLHLCYPQSPLFNLKAAQVAFEQALAINKETTGPLLRLGEVALLERRFQEAEVLLDKVLAANFRSVPAYVFKAYLVWQRGEQTLATKLLEQARPYAKPRVPVEQLQLEEGNTRTGRALVAEEVTACPLLDFDETALADTTRPLNAVAFLRELDGRLSSFWKASRPLP</sequence>
<keyword evidence="1" id="KW-0802">TPR repeat</keyword>
<dbReference type="PROSITE" id="PS50005">
    <property type="entry name" value="TPR"/>
    <property type="match status" value="1"/>
</dbReference>
<dbReference type="AlphaFoldDB" id="A0A7V2F681"/>
<evidence type="ECO:0000256" key="2">
    <source>
        <dbReference type="SAM" id="SignalP"/>
    </source>
</evidence>
<organism evidence="3">
    <name type="scientific">Rhodothermus marinus</name>
    <name type="common">Rhodothermus obamensis</name>
    <dbReference type="NCBI Taxonomy" id="29549"/>
    <lineage>
        <taxon>Bacteria</taxon>
        <taxon>Pseudomonadati</taxon>
        <taxon>Rhodothermota</taxon>
        <taxon>Rhodothermia</taxon>
        <taxon>Rhodothermales</taxon>
        <taxon>Rhodothermaceae</taxon>
        <taxon>Rhodothermus</taxon>
    </lineage>
</organism>
<protein>
    <submittedName>
        <fullName evidence="3">Tetratricopeptide repeat protein</fullName>
    </submittedName>
</protein>
<dbReference type="InterPro" id="IPR019734">
    <property type="entry name" value="TPR_rpt"/>
</dbReference>
<dbReference type="PANTHER" id="PTHR12558">
    <property type="entry name" value="CELL DIVISION CYCLE 16,23,27"/>
    <property type="match status" value="1"/>
</dbReference>
<reference evidence="3" key="1">
    <citation type="journal article" date="2020" name="mSystems">
        <title>Genome- and Community-Level Interaction Insights into Carbon Utilization and Element Cycling Functions of Hydrothermarchaeota in Hydrothermal Sediment.</title>
        <authorList>
            <person name="Zhou Z."/>
            <person name="Liu Y."/>
            <person name="Xu W."/>
            <person name="Pan J."/>
            <person name="Luo Z.H."/>
            <person name="Li M."/>
        </authorList>
    </citation>
    <scope>NUCLEOTIDE SEQUENCE [LARGE SCALE GENOMIC DNA]</scope>
    <source>
        <strain evidence="3">SpSt-143</strain>
    </source>
</reference>
<dbReference type="PANTHER" id="PTHR12558:SF13">
    <property type="entry name" value="CELL DIVISION CYCLE PROTEIN 27 HOMOLOG"/>
    <property type="match status" value="1"/>
</dbReference>
<dbReference type="SMART" id="SM00028">
    <property type="entry name" value="TPR"/>
    <property type="match status" value="3"/>
</dbReference>
<dbReference type="InterPro" id="IPR011990">
    <property type="entry name" value="TPR-like_helical_dom_sf"/>
</dbReference>
<dbReference type="EMBL" id="DSGB01000005">
    <property type="protein sequence ID" value="HER96249.1"/>
    <property type="molecule type" value="Genomic_DNA"/>
</dbReference>
<evidence type="ECO:0000313" key="3">
    <source>
        <dbReference type="EMBL" id="HER96249.1"/>
    </source>
</evidence>
<proteinExistence type="predicted"/>